<dbReference type="EMBL" id="PQXM01000072">
    <property type="protein sequence ID" value="TGO78266.1"/>
    <property type="molecule type" value="Genomic_DNA"/>
</dbReference>
<feature type="region of interest" description="Disordered" evidence="1">
    <location>
        <begin position="81"/>
        <end position="102"/>
    </location>
</feature>
<proteinExistence type="predicted"/>
<gene>
    <name evidence="2" type="ORF">BELL_0072g00070</name>
</gene>
<keyword evidence="3" id="KW-1185">Reference proteome</keyword>
<name>A0A4Z1JXV0_9HELO</name>
<evidence type="ECO:0000313" key="3">
    <source>
        <dbReference type="Proteomes" id="UP000297229"/>
    </source>
</evidence>
<comment type="caution">
    <text evidence="2">The sequence shown here is derived from an EMBL/GenBank/DDBJ whole genome shotgun (WGS) entry which is preliminary data.</text>
</comment>
<feature type="region of interest" description="Disordered" evidence="1">
    <location>
        <begin position="1"/>
        <end position="20"/>
    </location>
</feature>
<protein>
    <submittedName>
        <fullName evidence="2">Uncharacterized protein</fullName>
    </submittedName>
</protein>
<reference evidence="2 3" key="1">
    <citation type="submission" date="2017-12" db="EMBL/GenBank/DDBJ databases">
        <title>Comparative genomics of Botrytis spp.</title>
        <authorList>
            <person name="Valero-Jimenez C.A."/>
            <person name="Tapia P."/>
            <person name="Veloso J."/>
            <person name="Silva-Moreno E."/>
            <person name="Staats M."/>
            <person name="Valdes J.H."/>
            <person name="Van Kan J.A.L."/>
        </authorList>
    </citation>
    <scope>NUCLEOTIDE SEQUENCE [LARGE SCALE GENOMIC DNA]</scope>
    <source>
        <strain evidence="2 3">Be9601</strain>
    </source>
</reference>
<sequence>MDPLMATAPPNAPRTLREEDKLNVDEKKVFEELWKDENNHVAATMSTKMTEEAKTNDKMDKKPDCYSVSRMEKVIEAHRADLKKEVEKKEKEKKEEEGKKEL</sequence>
<accession>A0A4Z1JXV0</accession>
<evidence type="ECO:0000313" key="2">
    <source>
        <dbReference type="EMBL" id="TGO78266.1"/>
    </source>
</evidence>
<evidence type="ECO:0000256" key="1">
    <source>
        <dbReference type="SAM" id="MobiDB-lite"/>
    </source>
</evidence>
<dbReference type="Proteomes" id="UP000297229">
    <property type="component" value="Unassembled WGS sequence"/>
</dbReference>
<organism evidence="2 3">
    <name type="scientific">Botrytis elliptica</name>
    <dbReference type="NCBI Taxonomy" id="278938"/>
    <lineage>
        <taxon>Eukaryota</taxon>
        <taxon>Fungi</taxon>
        <taxon>Dikarya</taxon>
        <taxon>Ascomycota</taxon>
        <taxon>Pezizomycotina</taxon>
        <taxon>Leotiomycetes</taxon>
        <taxon>Helotiales</taxon>
        <taxon>Sclerotiniaceae</taxon>
        <taxon>Botrytis</taxon>
    </lineage>
</organism>
<dbReference type="AlphaFoldDB" id="A0A4Z1JXV0"/>